<reference evidence="1 2" key="1">
    <citation type="submission" date="2016-10" db="EMBL/GenBank/DDBJ databases">
        <title>Draft genome sequence of Coniochaeta ligniaria NRRL30616, a lignocellulolytic fungus for bioabatement of inhibitors in plant biomass hydrolysates.</title>
        <authorList>
            <consortium name="DOE Joint Genome Institute"/>
            <person name="Jimenez D.J."/>
            <person name="Hector R.E."/>
            <person name="Riley R."/>
            <person name="Sun H."/>
            <person name="Grigoriev I.V."/>
            <person name="Van Elsas J.D."/>
            <person name="Nichols N.N."/>
        </authorList>
    </citation>
    <scope>NUCLEOTIDE SEQUENCE [LARGE SCALE GENOMIC DNA]</scope>
    <source>
        <strain evidence="1 2">NRRL 30616</strain>
    </source>
</reference>
<dbReference type="InParanoid" id="A0A1J7J5Z5"/>
<evidence type="ECO:0000313" key="2">
    <source>
        <dbReference type="Proteomes" id="UP000182658"/>
    </source>
</evidence>
<protein>
    <submittedName>
        <fullName evidence="1">Uncharacterized protein</fullName>
    </submittedName>
</protein>
<dbReference type="OrthoDB" id="5268410at2759"/>
<gene>
    <name evidence="1" type="ORF">CONLIGDRAFT_690142</name>
</gene>
<evidence type="ECO:0000313" key="1">
    <source>
        <dbReference type="EMBL" id="OIW35559.1"/>
    </source>
</evidence>
<keyword evidence="2" id="KW-1185">Reference proteome</keyword>
<sequence>MGLQSLLHYIGTSQLSMFNTAAGPQWRLHGREQSLCQGRTVPISKQGLIDIRRQAANDTHRDQSFLGDTNEIGLALRTSGWAPNKPCYLCYGMMGYQQAILRKAKDQNNYNATFN</sequence>
<accession>A0A1J7J5Z5</accession>
<dbReference type="Proteomes" id="UP000182658">
    <property type="component" value="Unassembled WGS sequence"/>
</dbReference>
<dbReference type="AlphaFoldDB" id="A0A1J7J5Z5"/>
<proteinExistence type="predicted"/>
<organism evidence="1 2">
    <name type="scientific">Coniochaeta ligniaria NRRL 30616</name>
    <dbReference type="NCBI Taxonomy" id="1408157"/>
    <lineage>
        <taxon>Eukaryota</taxon>
        <taxon>Fungi</taxon>
        <taxon>Dikarya</taxon>
        <taxon>Ascomycota</taxon>
        <taxon>Pezizomycotina</taxon>
        <taxon>Sordariomycetes</taxon>
        <taxon>Sordariomycetidae</taxon>
        <taxon>Coniochaetales</taxon>
        <taxon>Coniochaetaceae</taxon>
        <taxon>Coniochaeta</taxon>
    </lineage>
</organism>
<dbReference type="EMBL" id="KV875093">
    <property type="protein sequence ID" value="OIW35559.1"/>
    <property type="molecule type" value="Genomic_DNA"/>
</dbReference>
<name>A0A1J7J5Z5_9PEZI</name>